<evidence type="ECO:0000313" key="2">
    <source>
        <dbReference type="EMBL" id="QND57385.1"/>
    </source>
</evidence>
<protein>
    <submittedName>
        <fullName evidence="2">DUF982 domain-containing protein</fullName>
    </submittedName>
</protein>
<accession>A0A7G6SSA3</accession>
<gene>
    <name evidence="2" type="ORF">HB778_12740</name>
</gene>
<dbReference type="InterPro" id="IPR010385">
    <property type="entry name" value="DUF982"/>
</dbReference>
<sequence>MRDPFFGEPVIIEAATPGAYRTIVSVSEAAIFMMERWPAEHGSLYRAALQACTGQINTSEEIEMARQAFLAAVQEAGMVVLQSEPKPQATRRTPSNLNLAGNGKRKNRARMEEEEAFLVRFLARETGITEAQARELINVVGTDRSSLLREARLLKGQH</sequence>
<name>A0A7G6SSA3_9HYPH</name>
<dbReference type="AlphaFoldDB" id="A0A7G6SSA3"/>
<dbReference type="RefSeq" id="WP_183464209.1">
    <property type="nucleotide sequence ID" value="NZ_CP050296.1"/>
</dbReference>
<feature type="region of interest" description="Disordered" evidence="1">
    <location>
        <begin position="85"/>
        <end position="106"/>
    </location>
</feature>
<reference evidence="3" key="1">
    <citation type="journal article" date="2020" name="Mol. Plant Microbe">
        <title>Rhizobial microsymbionts of the narrowly endemic Oxytropis species growing in Kamchatka are characterized by significant genetic diversity and possess a set of genes that are associated with T3SS and T6SS secretion systems and can affect the development of symbiosis.</title>
        <authorList>
            <person name="Safronova V."/>
            <person name="Guro P."/>
            <person name="Sazanova A."/>
            <person name="Kuznetsova I."/>
            <person name="Belimov A."/>
            <person name="Yakubov V."/>
            <person name="Chirak E."/>
            <person name="Afonin A."/>
            <person name="Gogolev Y."/>
            <person name="Andronov E."/>
            <person name="Tikhonovich I."/>
        </authorList>
    </citation>
    <scope>NUCLEOTIDE SEQUENCE [LARGE SCALE GENOMIC DNA]</scope>
    <source>
        <strain evidence="3">583</strain>
    </source>
</reference>
<evidence type="ECO:0000313" key="3">
    <source>
        <dbReference type="Proteomes" id="UP000515465"/>
    </source>
</evidence>
<organism evidence="2 3">
    <name type="scientific">Mesorhizobium huakuii</name>
    <dbReference type="NCBI Taxonomy" id="28104"/>
    <lineage>
        <taxon>Bacteria</taxon>
        <taxon>Pseudomonadati</taxon>
        <taxon>Pseudomonadota</taxon>
        <taxon>Alphaproteobacteria</taxon>
        <taxon>Hyphomicrobiales</taxon>
        <taxon>Phyllobacteriaceae</taxon>
        <taxon>Mesorhizobium</taxon>
    </lineage>
</organism>
<dbReference type="Gene3D" id="6.10.250.730">
    <property type="match status" value="1"/>
</dbReference>
<evidence type="ECO:0000256" key="1">
    <source>
        <dbReference type="SAM" id="MobiDB-lite"/>
    </source>
</evidence>
<dbReference type="Pfam" id="PF06169">
    <property type="entry name" value="DUF982"/>
    <property type="match status" value="1"/>
</dbReference>
<proteinExistence type="predicted"/>
<dbReference type="EMBL" id="CP050296">
    <property type="protein sequence ID" value="QND57385.1"/>
    <property type="molecule type" value="Genomic_DNA"/>
</dbReference>
<feature type="compositionally biased region" description="Polar residues" evidence="1">
    <location>
        <begin position="90"/>
        <end position="99"/>
    </location>
</feature>
<dbReference type="Proteomes" id="UP000515465">
    <property type="component" value="Chromosome"/>
</dbReference>